<reference evidence="2" key="3">
    <citation type="submission" date="2016-12" db="EMBL/GenBank/DDBJ databases">
        <authorList>
            <person name="Singh M."/>
            <person name="Fernando D."/>
            <person name="Kumar A."/>
        </authorList>
    </citation>
    <scope>NUCLEOTIDE SEQUENCE</scope>
    <source>
        <strain evidence="2">ATCC 17978-VU</strain>
    </source>
</reference>
<evidence type="ECO:0008006" key="6">
    <source>
        <dbReference type="Google" id="ProtNLM"/>
    </source>
</evidence>
<feature type="transmembrane region" description="Helical" evidence="1">
    <location>
        <begin position="41"/>
        <end position="65"/>
    </location>
</feature>
<dbReference type="Proteomes" id="UP000233757">
    <property type="component" value="Unassembled WGS sequence"/>
</dbReference>
<name>A0A1V1AHU4_ACIBA</name>
<keyword evidence="1" id="KW-0472">Membrane</keyword>
<accession>A0A1V1AHU4</accession>
<dbReference type="AlphaFoldDB" id="A0A1V1AHU4"/>
<sequence>MKTKDLIGNVVAVSFVSLLFIFALTWIIFDFNGSSSSLKDTWSIVGSVFGGITTLAAAYIAYSLYDDWVKPHNLSIETEHKKDILKIIRKISPLEHKYDGLISKYLLYPDQPDRTIPIEINESDLSEFINNVNELLGLLHELYFITKDEKISNITNQYFNYAQLYGFILSKSEYLYKNGNKEDLLKFLRLKLKFDYIDLDGKKWTTTTSYGYAIRGLEKVELRKYISENLKLKEN</sequence>
<dbReference type="EMBL" id="PHJU02000029">
    <property type="protein sequence ID" value="PQL82303.1"/>
    <property type="molecule type" value="Genomic_DNA"/>
</dbReference>
<organism evidence="2 4">
    <name type="scientific">Acinetobacter baumannii</name>
    <dbReference type="NCBI Taxonomy" id="470"/>
    <lineage>
        <taxon>Bacteria</taxon>
        <taxon>Pseudomonadati</taxon>
        <taxon>Pseudomonadota</taxon>
        <taxon>Gammaproteobacteria</taxon>
        <taxon>Moraxellales</taxon>
        <taxon>Moraxellaceae</taxon>
        <taxon>Acinetobacter</taxon>
        <taxon>Acinetobacter calcoaceticus/baumannii complex</taxon>
    </lineage>
</organism>
<proteinExistence type="predicted"/>
<evidence type="ECO:0000313" key="4">
    <source>
        <dbReference type="Proteomes" id="UP000072389"/>
    </source>
</evidence>
<keyword evidence="1" id="KW-0812">Transmembrane</keyword>
<feature type="transmembrane region" description="Helical" evidence="1">
    <location>
        <begin position="7"/>
        <end position="29"/>
    </location>
</feature>
<evidence type="ECO:0000313" key="3">
    <source>
        <dbReference type="EMBL" id="PQL82303.1"/>
    </source>
</evidence>
<evidence type="ECO:0000313" key="5">
    <source>
        <dbReference type="Proteomes" id="UP000233757"/>
    </source>
</evidence>
<evidence type="ECO:0000313" key="2">
    <source>
        <dbReference type="EMBL" id="APP32627.1"/>
    </source>
</evidence>
<gene>
    <name evidence="2" type="ORF">AUO97_17970</name>
    <name evidence="3" type="ORF">CV954_013230</name>
</gene>
<reference evidence="2 4" key="1">
    <citation type="journal article" date="2014" name="Antimicrob. Agents Chemother.">
        <title>Triclosan can select for an AdeIJK-overexpressing mutant of Acinetobacter baumannii ATCC 17978 that displays reduced susceptibility to multiple antibiotics.</title>
        <authorList>
            <person name="Fernando D.M."/>
            <person name="Xu W."/>
            <person name="Loewen P.C."/>
            <person name="Zhanel G.G."/>
            <person name="Kumar A."/>
        </authorList>
    </citation>
    <scope>NUCLEOTIDE SEQUENCE [LARGE SCALE GENOMIC DNA]</scope>
    <source>
        <strain evidence="4">ATCC 17978</strain>
        <strain evidence="2">ATCC 17978-VU</strain>
    </source>
</reference>
<dbReference type="EMBL" id="CP018664">
    <property type="protein sequence ID" value="APP32627.1"/>
    <property type="molecule type" value="Genomic_DNA"/>
</dbReference>
<dbReference type="RefSeq" id="WP_000849926.1">
    <property type="nucleotide sequence ID" value="NZ_AP024415.1"/>
</dbReference>
<dbReference type="Proteomes" id="UP000072389">
    <property type="component" value="Chromosome"/>
</dbReference>
<reference evidence="3 5" key="4">
    <citation type="submission" date="2018-02" db="EMBL/GenBank/DDBJ databases">
        <title>Acinetobacter baumanii whole genome sequence.</title>
        <authorList>
            <person name="Qasim Z.J."/>
        </authorList>
    </citation>
    <scope>NUCLEOTIDE SEQUENCE [LARGE SCALE GENOMIC DNA]</scope>
    <source>
        <strain evidence="3 5">ZQ8</strain>
    </source>
</reference>
<reference evidence="2" key="2">
    <citation type="submission" date="2015-12" db="EMBL/GenBank/DDBJ databases">
        <authorList>
            <person name="Singh M.K."/>
            <person name="Fernando D.M."/>
            <person name="Kumar A."/>
        </authorList>
    </citation>
    <scope>NUCLEOTIDE SEQUENCE</scope>
    <source>
        <strain evidence="2">ATCC 17978-VU</strain>
    </source>
</reference>
<evidence type="ECO:0000256" key="1">
    <source>
        <dbReference type="SAM" id="Phobius"/>
    </source>
</evidence>
<protein>
    <recommendedName>
        <fullName evidence="6">Phage abortive infection protein</fullName>
    </recommendedName>
</protein>
<keyword evidence="1" id="KW-1133">Transmembrane helix</keyword>